<keyword evidence="3" id="KW-1185">Reference proteome</keyword>
<organism evidence="2 3">
    <name type="scientific">Dendrothele bispora (strain CBS 962.96)</name>
    <dbReference type="NCBI Taxonomy" id="1314807"/>
    <lineage>
        <taxon>Eukaryota</taxon>
        <taxon>Fungi</taxon>
        <taxon>Dikarya</taxon>
        <taxon>Basidiomycota</taxon>
        <taxon>Agaricomycotina</taxon>
        <taxon>Agaricomycetes</taxon>
        <taxon>Agaricomycetidae</taxon>
        <taxon>Agaricales</taxon>
        <taxon>Agaricales incertae sedis</taxon>
        <taxon>Dendrothele</taxon>
    </lineage>
</organism>
<dbReference type="EMBL" id="ML179148">
    <property type="protein sequence ID" value="THU97831.1"/>
    <property type="molecule type" value="Genomic_DNA"/>
</dbReference>
<gene>
    <name evidence="2" type="ORF">K435DRAFT_965259</name>
</gene>
<name>A0A4S8M6Z9_DENBC</name>
<evidence type="ECO:0000313" key="3">
    <source>
        <dbReference type="Proteomes" id="UP000297245"/>
    </source>
</evidence>
<evidence type="ECO:0000256" key="1">
    <source>
        <dbReference type="SAM" id="MobiDB-lite"/>
    </source>
</evidence>
<feature type="compositionally biased region" description="Polar residues" evidence="1">
    <location>
        <begin position="19"/>
        <end position="30"/>
    </location>
</feature>
<dbReference type="AlphaFoldDB" id="A0A4S8M6Z9"/>
<feature type="region of interest" description="Disordered" evidence="1">
    <location>
        <begin position="10"/>
        <end position="30"/>
    </location>
</feature>
<dbReference type="Proteomes" id="UP000297245">
    <property type="component" value="Unassembled WGS sequence"/>
</dbReference>
<feature type="compositionally biased region" description="Polar residues" evidence="1">
    <location>
        <begin position="379"/>
        <end position="388"/>
    </location>
</feature>
<reference evidence="2 3" key="1">
    <citation type="journal article" date="2019" name="Nat. Ecol. Evol.">
        <title>Megaphylogeny resolves global patterns of mushroom evolution.</title>
        <authorList>
            <person name="Varga T."/>
            <person name="Krizsan K."/>
            <person name="Foldi C."/>
            <person name="Dima B."/>
            <person name="Sanchez-Garcia M."/>
            <person name="Sanchez-Ramirez S."/>
            <person name="Szollosi G.J."/>
            <person name="Szarkandi J.G."/>
            <person name="Papp V."/>
            <person name="Albert L."/>
            <person name="Andreopoulos W."/>
            <person name="Angelini C."/>
            <person name="Antonin V."/>
            <person name="Barry K.W."/>
            <person name="Bougher N.L."/>
            <person name="Buchanan P."/>
            <person name="Buyck B."/>
            <person name="Bense V."/>
            <person name="Catcheside P."/>
            <person name="Chovatia M."/>
            <person name="Cooper J."/>
            <person name="Damon W."/>
            <person name="Desjardin D."/>
            <person name="Finy P."/>
            <person name="Geml J."/>
            <person name="Haridas S."/>
            <person name="Hughes K."/>
            <person name="Justo A."/>
            <person name="Karasinski D."/>
            <person name="Kautmanova I."/>
            <person name="Kiss B."/>
            <person name="Kocsube S."/>
            <person name="Kotiranta H."/>
            <person name="LaButti K.M."/>
            <person name="Lechner B.E."/>
            <person name="Liimatainen K."/>
            <person name="Lipzen A."/>
            <person name="Lukacs Z."/>
            <person name="Mihaltcheva S."/>
            <person name="Morgado L.N."/>
            <person name="Niskanen T."/>
            <person name="Noordeloos M.E."/>
            <person name="Ohm R.A."/>
            <person name="Ortiz-Santana B."/>
            <person name="Ovrebo C."/>
            <person name="Racz N."/>
            <person name="Riley R."/>
            <person name="Savchenko A."/>
            <person name="Shiryaev A."/>
            <person name="Soop K."/>
            <person name="Spirin V."/>
            <person name="Szebenyi C."/>
            <person name="Tomsovsky M."/>
            <person name="Tulloss R.E."/>
            <person name="Uehling J."/>
            <person name="Grigoriev I.V."/>
            <person name="Vagvolgyi C."/>
            <person name="Papp T."/>
            <person name="Martin F.M."/>
            <person name="Miettinen O."/>
            <person name="Hibbett D.S."/>
            <person name="Nagy L.G."/>
        </authorList>
    </citation>
    <scope>NUCLEOTIDE SEQUENCE [LARGE SCALE GENOMIC DNA]</scope>
    <source>
        <strain evidence="2 3">CBS 962.96</strain>
    </source>
</reference>
<feature type="region of interest" description="Disordered" evidence="1">
    <location>
        <begin position="350"/>
        <end position="388"/>
    </location>
</feature>
<dbReference type="OrthoDB" id="3050604at2759"/>
<accession>A0A4S8M6Z9</accession>
<evidence type="ECO:0000313" key="2">
    <source>
        <dbReference type="EMBL" id="THU97831.1"/>
    </source>
</evidence>
<feature type="compositionally biased region" description="Basic and acidic residues" evidence="1">
    <location>
        <begin position="350"/>
        <end position="364"/>
    </location>
</feature>
<sequence>MSILLKQLQNHQNHEQVIDTPSPSSDFGQLSSTPPVGSIIFDNSSNDPLGSLNFGSSLQSSFNDNVFSPAQLGVRSSQAMANELKTKSNLHGEYAANLDVFCAASSEERQLKTAAWMLELLMKLDNATKTQNETMSDKLQKDAREYAFYTLLSWKLSSYSGKVSDAVIHAMRDVGIRDVPPQNETALLRDLKTLINEKLTGDKSLLKKKIKDSLSPNSKYRNLALLTKNIIGNHNIPLTVELYIRIAFLRSVAVAIDMDPSHPGHRDGGKFWEEVDIALLDIRSAKNADNVTGTFIQLYQNDIKTFGAPENSGLKVAPALPHQKIIDTCATEVDTPSKVVKLWEKRLEDYREENSSRGDLNENGKRRRVDGTPTEDSEQASGSMVDQA</sequence>
<proteinExistence type="predicted"/>
<protein>
    <submittedName>
        <fullName evidence="2">Uncharacterized protein</fullName>
    </submittedName>
</protein>